<dbReference type="EMBL" id="PDCK01000043">
    <property type="protein sequence ID" value="PRQ31681.1"/>
    <property type="molecule type" value="Genomic_DNA"/>
</dbReference>
<proteinExistence type="predicted"/>
<evidence type="ECO:0000256" key="1">
    <source>
        <dbReference type="SAM" id="MobiDB-lite"/>
    </source>
</evidence>
<protein>
    <submittedName>
        <fullName evidence="2">Uncharacterized protein</fullName>
    </submittedName>
</protein>
<comment type="caution">
    <text evidence="2">The sequence shown here is derived from an EMBL/GenBank/DDBJ whole genome shotgun (WGS) entry which is preliminary data.</text>
</comment>
<organism evidence="2 3">
    <name type="scientific">Rosa chinensis</name>
    <name type="common">China rose</name>
    <dbReference type="NCBI Taxonomy" id="74649"/>
    <lineage>
        <taxon>Eukaryota</taxon>
        <taxon>Viridiplantae</taxon>
        <taxon>Streptophyta</taxon>
        <taxon>Embryophyta</taxon>
        <taxon>Tracheophyta</taxon>
        <taxon>Spermatophyta</taxon>
        <taxon>Magnoliopsida</taxon>
        <taxon>eudicotyledons</taxon>
        <taxon>Gunneridae</taxon>
        <taxon>Pentapetalae</taxon>
        <taxon>rosids</taxon>
        <taxon>fabids</taxon>
        <taxon>Rosales</taxon>
        <taxon>Rosaceae</taxon>
        <taxon>Rosoideae</taxon>
        <taxon>Rosoideae incertae sedis</taxon>
        <taxon>Rosa</taxon>
    </lineage>
</organism>
<dbReference type="AlphaFoldDB" id="A0A2P6QBY1"/>
<feature type="compositionally biased region" description="Polar residues" evidence="1">
    <location>
        <begin position="73"/>
        <end position="85"/>
    </location>
</feature>
<dbReference type="Gramene" id="PRQ31681">
    <property type="protein sequence ID" value="PRQ31681"/>
    <property type="gene ID" value="RchiOBHm_Chr5g0038171"/>
</dbReference>
<evidence type="ECO:0000313" key="3">
    <source>
        <dbReference type="Proteomes" id="UP000238479"/>
    </source>
</evidence>
<dbReference type="Proteomes" id="UP000238479">
    <property type="component" value="Chromosome 5"/>
</dbReference>
<reference evidence="2 3" key="1">
    <citation type="journal article" date="2018" name="Nat. Genet.">
        <title>The Rosa genome provides new insights in the design of modern roses.</title>
        <authorList>
            <person name="Bendahmane M."/>
        </authorList>
    </citation>
    <scope>NUCLEOTIDE SEQUENCE [LARGE SCALE GENOMIC DNA]</scope>
    <source>
        <strain evidence="3">cv. Old Blush</strain>
    </source>
</reference>
<keyword evidence="3" id="KW-1185">Reference proteome</keyword>
<evidence type="ECO:0000313" key="2">
    <source>
        <dbReference type="EMBL" id="PRQ31681.1"/>
    </source>
</evidence>
<sequence length="152" mass="16679">MNGMQIPARASSVPPTLDEQKHDQARLESFRPAPSLPSTAVPMQLPRKDQPSVDQSSAAKAHLQPKAKKDVQVSPTTTASQSQKPSGPPMHGILMTSMPFHQPQVSVQFGGLNQQILFFWSEIHLLIASKSIQPKTQNNKSSNVYDKEAKTQ</sequence>
<feature type="compositionally biased region" description="Basic and acidic residues" evidence="1">
    <location>
        <begin position="18"/>
        <end position="29"/>
    </location>
</feature>
<gene>
    <name evidence="2" type="ORF">RchiOBHm_Chr5g0038171</name>
</gene>
<name>A0A2P6QBY1_ROSCH</name>
<feature type="region of interest" description="Disordered" evidence="1">
    <location>
        <begin position="1"/>
        <end position="96"/>
    </location>
</feature>
<dbReference type="STRING" id="74649.A0A2P6QBY1"/>
<accession>A0A2P6QBY1</accession>